<gene>
    <name evidence="9" type="ORF">NYR02_16180</name>
</gene>
<sequence length="995" mass="108517">MKIYWSSIIAFGLLSSSALADDTEIYLGTANRVNPNVIFIFDTSGSMDSDAGGESRLSIVKRAAKDTIKDISGINLALMEFDDKTSNQNNGGYLSTAMKSIDDDAHRTNINNTIDGYVPSTWTPIVETVDEALRFLRGESVDYGKYSYQTREWVCTRRWNNGSCRDGYYEYKTAIAFASHSDTHSNGQYISPITDQCQKSHIVLFTDGDATYDNSSDTRIRGLISKFSDADLQGTGLSKTCSTNSGSGSGKSYSCLEELAYSMYNSDNSTSLPGKQQIHFHSVGGFLGNNAAPQIILANAATHGGGISAMADDYSKLKTALTKIFDDISSSAGTFSAPAVAVNAFNSLEQLDQLYYSVFKPHEAVGWSGNVKRFRMTTDGTIVDSKGNSAVDPSTGFFNKNAQSFWTQDADAPDGDNVVKGGIASRLPLDRKVVTNIAGNNLSASNNRVHEDNTSLNRTLMGTSLSGSEYKKLIQWARGLDVKGSSASNPRRAMEDPLHSRPVLLNYGQTTDSSGKKIPDSTLFIGTNSGYLHAFDTNADSPKERFSFIPKELLPVVTAYYQGGGVKKYGLDGPISVWHDDTNRDQIINNSEKAYLYIGMRRGGSSYYAIDVSNRDAPKVLWQINGRDHPNTTSGFERLGQTWSRMAPVDVTWTDGNKRKVLIFGGGYDPKEDNYSVRTTHEQGNAIYMVDAKTGSLLWSTSSDSAASLRLTGMKSGIVGNIVAVDDDSDGDVDILYAADLGGRLWRIDFLPGASSSNRFAQGGLIADLGADSSRANNVRFFTSPDVVYSEYGVVWQTDAATGKTVSVEGKGRYQIALGSGYRAHPLNEDANDFFYVVNDYAVDGAPESYPGLKKADLANYSNYDNASYTLKNNGLYYDLPGTGEKVLSNSVTLADTIYFTTYQPVDPASRSGCEADTGKAKLYKIKPTYEDRRTIEQKDLVQPGIVSEPVVIKPPLKEDGDGDPSLSLLIGAEIEKIELLGNPLRKTYWREQEQ</sequence>
<feature type="signal peptide" evidence="7">
    <location>
        <begin position="1"/>
        <end position="20"/>
    </location>
</feature>
<dbReference type="RefSeq" id="WP_260977391.1">
    <property type="nucleotide sequence ID" value="NZ_JAOANI010000028.1"/>
</dbReference>
<dbReference type="AlphaFoldDB" id="A0A9X3ASL4"/>
<comment type="similarity">
    <text evidence="2">Belongs to the PilY1 family.</text>
</comment>
<name>A0A9X3ASL4_9GAMM</name>
<dbReference type="InterPro" id="IPR008707">
    <property type="entry name" value="B-propeller_PilY1"/>
</dbReference>
<comment type="caution">
    <text evidence="9">The sequence shown here is derived from an EMBL/GenBank/DDBJ whole genome shotgun (WGS) entry which is preliminary data.</text>
</comment>
<dbReference type="InterPro" id="IPR011047">
    <property type="entry name" value="Quinoprotein_ADH-like_sf"/>
</dbReference>
<reference evidence="9" key="2">
    <citation type="submission" date="2022-08" db="EMBL/GenBank/DDBJ databases">
        <authorList>
            <person name="Dong C."/>
        </authorList>
    </citation>
    <scope>NUCLEOTIDE SEQUENCE</scope>
    <source>
        <strain evidence="9">59MF3M-4</strain>
    </source>
</reference>
<evidence type="ECO:0000256" key="2">
    <source>
        <dbReference type="ARBA" id="ARBA00008387"/>
    </source>
</evidence>
<keyword evidence="5" id="KW-0106">Calcium</keyword>
<dbReference type="Pfam" id="PF05567">
    <property type="entry name" value="T4P_PilY1"/>
    <property type="match status" value="1"/>
</dbReference>
<comment type="subcellular location">
    <subcellularLocation>
        <location evidence="1">Fimbrium</location>
    </subcellularLocation>
</comment>
<dbReference type="GO" id="GO:0046872">
    <property type="term" value="F:metal ion binding"/>
    <property type="evidence" value="ECO:0007669"/>
    <property type="project" value="UniProtKB-KW"/>
</dbReference>
<reference evidence="9" key="1">
    <citation type="journal article" date="2022" name="Front. Microbiol.">
        <title>Genome-based taxonomic rearrangement of Oceanobacter-related bacteria including the description of Thalassolituus hydrocarbonoclasticus sp. nov. and Thalassolituus pacificus sp. nov. and emended description of the genus Thalassolituus.</title>
        <authorList>
            <person name="Dong C."/>
            <person name="Wei L."/>
            <person name="Wang J."/>
            <person name="Lai Q."/>
            <person name="Huang Z."/>
            <person name="Shao Z."/>
        </authorList>
    </citation>
    <scope>NUCLEOTIDE SEQUENCE</scope>
    <source>
        <strain evidence="9">59MF3M-4</strain>
    </source>
</reference>
<keyword evidence="10" id="KW-1185">Reference proteome</keyword>
<evidence type="ECO:0000256" key="4">
    <source>
        <dbReference type="ARBA" id="ARBA00022723"/>
    </source>
</evidence>
<dbReference type="Proteomes" id="UP001147830">
    <property type="component" value="Unassembled WGS sequence"/>
</dbReference>
<organism evidence="9 10">
    <name type="scientific">Thalassolituus pacificus</name>
    <dbReference type="NCBI Taxonomy" id="2975440"/>
    <lineage>
        <taxon>Bacteria</taxon>
        <taxon>Pseudomonadati</taxon>
        <taxon>Pseudomonadota</taxon>
        <taxon>Gammaproteobacteria</taxon>
        <taxon>Oceanospirillales</taxon>
        <taxon>Oceanospirillaceae</taxon>
        <taxon>Thalassolituus</taxon>
    </lineage>
</organism>
<keyword evidence="6" id="KW-0281">Fimbrium</keyword>
<evidence type="ECO:0000256" key="7">
    <source>
        <dbReference type="SAM" id="SignalP"/>
    </source>
</evidence>
<keyword evidence="3" id="KW-1029">Fimbrium biogenesis</keyword>
<dbReference type="GO" id="GO:0009289">
    <property type="term" value="C:pilus"/>
    <property type="evidence" value="ECO:0007669"/>
    <property type="project" value="UniProtKB-SubCell"/>
</dbReference>
<dbReference type="SUPFAM" id="SSF50998">
    <property type="entry name" value="Quinoprotein alcohol dehydrogenase-like"/>
    <property type="match status" value="1"/>
</dbReference>
<evidence type="ECO:0000259" key="8">
    <source>
        <dbReference type="Pfam" id="PF05567"/>
    </source>
</evidence>
<proteinExistence type="inferred from homology"/>
<evidence type="ECO:0000256" key="3">
    <source>
        <dbReference type="ARBA" id="ARBA00022558"/>
    </source>
</evidence>
<dbReference type="InterPro" id="IPR036465">
    <property type="entry name" value="vWFA_dom_sf"/>
</dbReference>
<feature type="domain" description="PilY1 beta-propeller" evidence="8">
    <location>
        <begin position="513"/>
        <end position="758"/>
    </location>
</feature>
<keyword evidence="7" id="KW-0732">Signal</keyword>
<feature type="chain" id="PRO_5040900629" evidence="7">
    <location>
        <begin position="21"/>
        <end position="995"/>
    </location>
</feature>
<evidence type="ECO:0000256" key="5">
    <source>
        <dbReference type="ARBA" id="ARBA00022837"/>
    </source>
</evidence>
<protein>
    <submittedName>
        <fullName evidence="9">PilC/PilY family type IV pilus protein</fullName>
    </submittedName>
</protein>
<dbReference type="EMBL" id="JAOANI010000028">
    <property type="protein sequence ID" value="MCT7360560.1"/>
    <property type="molecule type" value="Genomic_DNA"/>
</dbReference>
<evidence type="ECO:0000313" key="10">
    <source>
        <dbReference type="Proteomes" id="UP001147830"/>
    </source>
</evidence>
<evidence type="ECO:0000256" key="6">
    <source>
        <dbReference type="ARBA" id="ARBA00023263"/>
    </source>
</evidence>
<evidence type="ECO:0000313" key="9">
    <source>
        <dbReference type="EMBL" id="MCT7360560.1"/>
    </source>
</evidence>
<keyword evidence="4" id="KW-0479">Metal-binding</keyword>
<dbReference type="Gene3D" id="3.40.50.410">
    <property type="entry name" value="von Willebrand factor, type A domain"/>
    <property type="match status" value="1"/>
</dbReference>
<evidence type="ECO:0000256" key="1">
    <source>
        <dbReference type="ARBA" id="ARBA00004561"/>
    </source>
</evidence>
<dbReference type="SUPFAM" id="SSF53300">
    <property type="entry name" value="vWA-like"/>
    <property type="match status" value="1"/>
</dbReference>
<accession>A0A9X3ASL4</accession>